<gene>
    <name evidence="2" type="ORF">EVAR_59702_1</name>
</gene>
<organism evidence="2 3">
    <name type="scientific">Eumeta variegata</name>
    <name type="common">Bagworm moth</name>
    <name type="synonym">Eumeta japonica</name>
    <dbReference type="NCBI Taxonomy" id="151549"/>
    <lineage>
        <taxon>Eukaryota</taxon>
        <taxon>Metazoa</taxon>
        <taxon>Ecdysozoa</taxon>
        <taxon>Arthropoda</taxon>
        <taxon>Hexapoda</taxon>
        <taxon>Insecta</taxon>
        <taxon>Pterygota</taxon>
        <taxon>Neoptera</taxon>
        <taxon>Endopterygota</taxon>
        <taxon>Lepidoptera</taxon>
        <taxon>Glossata</taxon>
        <taxon>Ditrysia</taxon>
        <taxon>Tineoidea</taxon>
        <taxon>Psychidae</taxon>
        <taxon>Oiketicinae</taxon>
        <taxon>Eumeta</taxon>
    </lineage>
</organism>
<reference evidence="2 3" key="1">
    <citation type="journal article" date="2019" name="Commun. Biol.">
        <title>The bagworm genome reveals a unique fibroin gene that provides high tensile strength.</title>
        <authorList>
            <person name="Kono N."/>
            <person name="Nakamura H."/>
            <person name="Ohtoshi R."/>
            <person name="Tomita M."/>
            <person name="Numata K."/>
            <person name="Arakawa K."/>
        </authorList>
    </citation>
    <scope>NUCLEOTIDE SEQUENCE [LARGE SCALE GENOMIC DNA]</scope>
</reference>
<evidence type="ECO:0000313" key="3">
    <source>
        <dbReference type="Proteomes" id="UP000299102"/>
    </source>
</evidence>
<dbReference type="AlphaFoldDB" id="A0A4C1ZEC8"/>
<proteinExistence type="predicted"/>
<evidence type="ECO:0000313" key="2">
    <source>
        <dbReference type="EMBL" id="GBP85493.1"/>
    </source>
</evidence>
<dbReference type="EMBL" id="BGZK01001740">
    <property type="protein sequence ID" value="GBP85493.1"/>
    <property type="molecule type" value="Genomic_DNA"/>
</dbReference>
<feature type="region of interest" description="Disordered" evidence="1">
    <location>
        <begin position="123"/>
        <end position="147"/>
    </location>
</feature>
<dbReference type="Proteomes" id="UP000299102">
    <property type="component" value="Unassembled WGS sequence"/>
</dbReference>
<name>A0A4C1ZEC8_EUMVA</name>
<keyword evidence="3" id="KW-1185">Reference proteome</keyword>
<protein>
    <submittedName>
        <fullName evidence="2">Uncharacterized protein</fullName>
    </submittedName>
</protein>
<sequence>MVTATHGHSQVQRSRIADLLREIGIFNGEGSARQVSTASCDFLCRGTYSRGTPRDVTRRRHLRADSASDEDVKAFGLRASYTNLKQRNSFRRTNDDNLRVHFFIAFSSGKRACEPSENRWSPSLMGLRDPREVSSTSPTSLTEENIW</sequence>
<feature type="compositionally biased region" description="Polar residues" evidence="1">
    <location>
        <begin position="133"/>
        <end position="147"/>
    </location>
</feature>
<evidence type="ECO:0000256" key="1">
    <source>
        <dbReference type="SAM" id="MobiDB-lite"/>
    </source>
</evidence>
<comment type="caution">
    <text evidence="2">The sequence shown here is derived from an EMBL/GenBank/DDBJ whole genome shotgun (WGS) entry which is preliminary data.</text>
</comment>
<accession>A0A4C1ZEC8</accession>